<feature type="signal peptide" evidence="2">
    <location>
        <begin position="1"/>
        <end position="25"/>
    </location>
</feature>
<accession>A0A931GWL4</accession>
<keyword evidence="2" id="KW-0732">Signal</keyword>
<name>A0A931GWL4_9CORY</name>
<evidence type="ECO:0000256" key="1">
    <source>
        <dbReference type="SAM" id="MobiDB-lite"/>
    </source>
</evidence>
<proteinExistence type="predicted"/>
<comment type="caution">
    <text evidence="3">The sequence shown here is derived from an EMBL/GenBank/DDBJ whole genome shotgun (WGS) entry which is preliminary data.</text>
</comment>
<feature type="region of interest" description="Disordered" evidence="1">
    <location>
        <begin position="102"/>
        <end position="130"/>
    </location>
</feature>
<sequence length="188" mass="20301">MKRRLGAAALAVALTLPLAAAPAFAEEPTQNDPKVGGTQGWPKSSFAPLGELSSVEQSSRDNRIADDEEYEAKWNGAIRMDQFTSIIEKAYDIKGLKDENGKATSEAERVEANAGNFERKKTDKKSTEDILGSSLRRDAARNVQFGETLNILIAAGVLTPILLGLGWALSSGVIKLPECNLDNIKLPF</sequence>
<gene>
    <name evidence="3" type="ORF">IW254_001700</name>
</gene>
<evidence type="ECO:0000313" key="4">
    <source>
        <dbReference type="Proteomes" id="UP000658613"/>
    </source>
</evidence>
<reference evidence="3" key="1">
    <citation type="submission" date="2020-11" db="EMBL/GenBank/DDBJ databases">
        <title>Sequencing the genomes of 1000 actinobacteria strains.</title>
        <authorList>
            <person name="Klenk H.-P."/>
        </authorList>
    </citation>
    <scope>NUCLEOTIDE SEQUENCE</scope>
    <source>
        <strain evidence="3">DSM 45632</strain>
    </source>
</reference>
<dbReference type="AlphaFoldDB" id="A0A931GWL4"/>
<evidence type="ECO:0000313" key="3">
    <source>
        <dbReference type="EMBL" id="MBG6122731.1"/>
    </source>
</evidence>
<feature type="compositionally biased region" description="Basic and acidic residues" evidence="1">
    <location>
        <begin position="102"/>
        <end position="128"/>
    </location>
</feature>
<evidence type="ECO:0008006" key="5">
    <source>
        <dbReference type="Google" id="ProtNLM"/>
    </source>
</evidence>
<dbReference type="RefSeq" id="WP_196825073.1">
    <property type="nucleotide sequence ID" value="NZ_CP046980.1"/>
</dbReference>
<dbReference type="EMBL" id="JADOUE010000001">
    <property type="protein sequence ID" value="MBG6122731.1"/>
    <property type="molecule type" value="Genomic_DNA"/>
</dbReference>
<feature type="chain" id="PRO_5037871371" description="Secreted protein" evidence="2">
    <location>
        <begin position="26"/>
        <end position="188"/>
    </location>
</feature>
<keyword evidence="4" id="KW-1185">Reference proteome</keyword>
<dbReference type="Proteomes" id="UP000658613">
    <property type="component" value="Unassembled WGS sequence"/>
</dbReference>
<organism evidence="3 4">
    <name type="scientific">Corynebacterium aquatimens</name>
    <dbReference type="NCBI Taxonomy" id="1190508"/>
    <lineage>
        <taxon>Bacteria</taxon>
        <taxon>Bacillati</taxon>
        <taxon>Actinomycetota</taxon>
        <taxon>Actinomycetes</taxon>
        <taxon>Mycobacteriales</taxon>
        <taxon>Corynebacteriaceae</taxon>
        <taxon>Corynebacterium</taxon>
    </lineage>
</organism>
<feature type="region of interest" description="Disordered" evidence="1">
    <location>
        <begin position="25"/>
        <end position="64"/>
    </location>
</feature>
<protein>
    <recommendedName>
        <fullName evidence="5">Secreted protein</fullName>
    </recommendedName>
</protein>
<evidence type="ECO:0000256" key="2">
    <source>
        <dbReference type="SAM" id="SignalP"/>
    </source>
</evidence>